<name>A0A4Y2SAW7_ARAVE</name>
<proteinExistence type="predicted"/>
<protein>
    <submittedName>
        <fullName evidence="1">Uncharacterized protein</fullName>
    </submittedName>
</protein>
<accession>A0A4Y2SAW7</accession>
<keyword evidence="2" id="KW-1185">Reference proteome</keyword>
<sequence>MDNFHSSTGYQTDEIYQECPQVQELRSPGMPIPRVTQQSPTSNGDFLTKLITQLSAVPEPETVRDSSKKFLSCSPEHVFGLPFRGG</sequence>
<evidence type="ECO:0000313" key="1">
    <source>
        <dbReference type="EMBL" id="GBN84726.1"/>
    </source>
</evidence>
<comment type="caution">
    <text evidence="1">The sequence shown here is derived from an EMBL/GenBank/DDBJ whole genome shotgun (WGS) entry which is preliminary data.</text>
</comment>
<dbReference type="EMBL" id="BGPR01020461">
    <property type="protein sequence ID" value="GBN84726.1"/>
    <property type="molecule type" value="Genomic_DNA"/>
</dbReference>
<dbReference type="Proteomes" id="UP000499080">
    <property type="component" value="Unassembled WGS sequence"/>
</dbReference>
<reference evidence="1 2" key="1">
    <citation type="journal article" date="2019" name="Sci. Rep.">
        <title>Orb-weaving spider Araneus ventricosus genome elucidates the spidroin gene catalogue.</title>
        <authorList>
            <person name="Kono N."/>
            <person name="Nakamura H."/>
            <person name="Ohtoshi R."/>
            <person name="Moran D.A.P."/>
            <person name="Shinohara A."/>
            <person name="Yoshida Y."/>
            <person name="Fujiwara M."/>
            <person name="Mori M."/>
            <person name="Tomita M."/>
            <person name="Arakawa K."/>
        </authorList>
    </citation>
    <scope>NUCLEOTIDE SEQUENCE [LARGE SCALE GENOMIC DNA]</scope>
</reference>
<dbReference type="AlphaFoldDB" id="A0A4Y2SAW7"/>
<gene>
    <name evidence="1" type="ORF">AVEN_2883_1</name>
</gene>
<evidence type="ECO:0000313" key="2">
    <source>
        <dbReference type="Proteomes" id="UP000499080"/>
    </source>
</evidence>
<organism evidence="1 2">
    <name type="scientific">Araneus ventricosus</name>
    <name type="common">Orbweaver spider</name>
    <name type="synonym">Epeira ventricosa</name>
    <dbReference type="NCBI Taxonomy" id="182803"/>
    <lineage>
        <taxon>Eukaryota</taxon>
        <taxon>Metazoa</taxon>
        <taxon>Ecdysozoa</taxon>
        <taxon>Arthropoda</taxon>
        <taxon>Chelicerata</taxon>
        <taxon>Arachnida</taxon>
        <taxon>Araneae</taxon>
        <taxon>Araneomorphae</taxon>
        <taxon>Entelegynae</taxon>
        <taxon>Araneoidea</taxon>
        <taxon>Araneidae</taxon>
        <taxon>Araneus</taxon>
    </lineage>
</organism>